<name>A0A835LWN7_9MAGN</name>
<keyword evidence="4" id="KW-1185">Reference proteome</keyword>
<comment type="caution">
    <text evidence="3">The sequence shown here is derived from an EMBL/GenBank/DDBJ whole genome shotgun (WGS) entry which is preliminary data.</text>
</comment>
<protein>
    <submittedName>
        <fullName evidence="3">Uncharacterized protein</fullName>
    </submittedName>
</protein>
<feature type="coiled-coil region" evidence="1">
    <location>
        <begin position="49"/>
        <end position="83"/>
    </location>
</feature>
<evidence type="ECO:0000256" key="2">
    <source>
        <dbReference type="SAM" id="MobiDB-lite"/>
    </source>
</evidence>
<evidence type="ECO:0000313" key="3">
    <source>
        <dbReference type="EMBL" id="KAF9605979.1"/>
    </source>
</evidence>
<dbReference type="AlphaFoldDB" id="A0A835LWN7"/>
<reference evidence="3 4" key="1">
    <citation type="submission" date="2020-10" db="EMBL/GenBank/DDBJ databases">
        <title>The Coptis chinensis genome and diversification of protoberbering-type alkaloids.</title>
        <authorList>
            <person name="Wang B."/>
            <person name="Shu S."/>
            <person name="Song C."/>
            <person name="Liu Y."/>
        </authorList>
    </citation>
    <scope>NUCLEOTIDE SEQUENCE [LARGE SCALE GENOMIC DNA]</scope>
    <source>
        <strain evidence="3">HL-2020</strain>
        <tissue evidence="3">Leaf</tissue>
    </source>
</reference>
<dbReference type="EMBL" id="JADFTS010000005">
    <property type="protein sequence ID" value="KAF9605979.1"/>
    <property type="molecule type" value="Genomic_DNA"/>
</dbReference>
<proteinExistence type="predicted"/>
<evidence type="ECO:0000256" key="1">
    <source>
        <dbReference type="SAM" id="Coils"/>
    </source>
</evidence>
<dbReference type="OrthoDB" id="673185at2759"/>
<feature type="region of interest" description="Disordered" evidence="2">
    <location>
        <begin position="1"/>
        <end position="22"/>
    </location>
</feature>
<evidence type="ECO:0000313" key="4">
    <source>
        <dbReference type="Proteomes" id="UP000631114"/>
    </source>
</evidence>
<keyword evidence="1" id="KW-0175">Coiled coil</keyword>
<gene>
    <name evidence="3" type="ORF">IFM89_021305</name>
</gene>
<accession>A0A835LWN7</accession>
<sequence length="178" mass="20256">MNPWSVKSRERNRVAPSSPHVTSHLIDYSDTGRKLHGLKTDLEATEFEIRELKFVAKNAVNKAEQAEKAKTVVEAQLRKWREQKQKRREAAAKELAPKGSNLPKTNKLKLMNIVIVNIVKVTSDHHEEVIKVGINPSLKESESFQKFLYVIAGYPGDVSDRKELKLWVTGQGGYNHEE</sequence>
<organism evidence="3 4">
    <name type="scientific">Coptis chinensis</name>
    <dbReference type="NCBI Taxonomy" id="261450"/>
    <lineage>
        <taxon>Eukaryota</taxon>
        <taxon>Viridiplantae</taxon>
        <taxon>Streptophyta</taxon>
        <taxon>Embryophyta</taxon>
        <taxon>Tracheophyta</taxon>
        <taxon>Spermatophyta</taxon>
        <taxon>Magnoliopsida</taxon>
        <taxon>Ranunculales</taxon>
        <taxon>Ranunculaceae</taxon>
        <taxon>Coptidoideae</taxon>
        <taxon>Coptis</taxon>
    </lineage>
</organism>
<dbReference type="Proteomes" id="UP000631114">
    <property type="component" value="Unassembled WGS sequence"/>
</dbReference>